<feature type="domain" description="Heterokaryon incompatibility" evidence="1">
    <location>
        <begin position="266"/>
        <end position="372"/>
    </location>
</feature>
<proteinExistence type="predicted"/>
<gene>
    <name evidence="2" type="ORF">A1O5_01079</name>
</gene>
<keyword evidence="3" id="KW-1185">Reference proteome</keyword>
<sequence>MFDGQTFSNFLRELQGQNSSPSAYWDNLNTTDIPAHAQKYLYFGLLIDVLQNGFNLSSFVPANPSASQQVVSLHMLLVYPLNLVIYHKFHLRLVELATEVLRHAAYLRTLSPQADLICLSIEVLVWTLQLGSKSDVYIEYNRNLFRAGGVLQKRMLDAGWCMYSVQQFCGLYSPALLYYMSGLTRSKLDRCHKKCTPLKCYAHTIDPAFYKTKHVTENCTCRLLKVDINELLSVIKDRGIPIIQLSGIDDQSTELVLTRANFLKEYVAISHVWSGGLGNPKSNSLPICQLKRLREATKQRPRQLQSQDILERMERTAKLPSSYFTSTTHKDCYIWIDTLCIPVVPPEEEVKRQDAIQNMAYVYAAAKRILVIDESLADLRSDDVSDEEFAVRILISPWMSRCWTFQEGALAQSLGFALRDRTVPAREWMLSLDPALSAPSKARNDQMLVAEALAHLDTVPSIMDSPPGSEITQVEEYFSSIWSQLSMRTTSRPADAYLIMSIMLRLDVKEIRDQPVEKRMKALLRSQETLPMSLLFLPLPKGADGLAPDTWVPRYPVGQITHEYGTMKWIAERTALKLNYQEGLCTILTPTSTIPEGHEVLTFLDAPFGNGGGRPHFHLTVWPQIHQGSSFPMLRQTNRLCIILHPSTWVGYPPPQNRVGAIFSILNPHAHGGELYLSYSCPLRYGVQQCDQKEDGRSECEMCQNRINIPVERLKNELILECSEFPSLLETGT</sequence>
<dbReference type="Pfam" id="PF06985">
    <property type="entry name" value="HET"/>
    <property type="match status" value="1"/>
</dbReference>
<organism evidence="2 3">
    <name type="scientific">Cladophialophora psammophila CBS 110553</name>
    <dbReference type="NCBI Taxonomy" id="1182543"/>
    <lineage>
        <taxon>Eukaryota</taxon>
        <taxon>Fungi</taxon>
        <taxon>Dikarya</taxon>
        <taxon>Ascomycota</taxon>
        <taxon>Pezizomycotina</taxon>
        <taxon>Eurotiomycetes</taxon>
        <taxon>Chaetothyriomycetidae</taxon>
        <taxon>Chaetothyriales</taxon>
        <taxon>Herpotrichiellaceae</taxon>
        <taxon>Cladophialophora</taxon>
    </lineage>
</organism>
<dbReference type="InterPro" id="IPR010730">
    <property type="entry name" value="HET"/>
</dbReference>
<dbReference type="HOGENOM" id="CLU_378118_0_0_1"/>
<evidence type="ECO:0000313" key="3">
    <source>
        <dbReference type="Proteomes" id="UP000019471"/>
    </source>
</evidence>
<dbReference type="STRING" id="1182543.W9XHZ3"/>
<comment type="caution">
    <text evidence="2">The sequence shown here is derived from an EMBL/GenBank/DDBJ whole genome shotgun (WGS) entry which is preliminary data.</text>
</comment>
<dbReference type="EMBL" id="AMGX01000001">
    <property type="protein sequence ID" value="EXJ76571.1"/>
    <property type="molecule type" value="Genomic_DNA"/>
</dbReference>
<dbReference type="AlphaFoldDB" id="W9XHZ3"/>
<dbReference type="Proteomes" id="UP000019471">
    <property type="component" value="Unassembled WGS sequence"/>
</dbReference>
<reference evidence="2 3" key="1">
    <citation type="submission" date="2013-03" db="EMBL/GenBank/DDBJ databases">
        <title>The Genome Sequence of Cladophialophora psammophila CBS 110553.</title>
        <authorList>
            <consortium name="The Broad Institute Genomics Platform"/>
            <person name="Cuomo C."/>
            <person name="de Hoog S."/>
            <person name="Gorbushina A."/>
            <person name="Walker B."/>
            <person name="Young S.K."/>
            <person name="Zeng Q."/>
            <person name="Gargeya S."/>
            <person name="Fitzgerald M."/>
            <person name="Haas B."/>
            <person name="Abouelleil A."/>
            <person name="Allen A.W."/>
            <person name="Alvarado L."/>
            <person name="Arachchi H.M."/>
            <person name="Berlin A.M."/>
            <person name="Chapman S.B."/>
            <person name="Gainer-Dewar J."/>
            <person name="Goldberg J."/>
            <person name="Griggs A."/>
            <person name="Gujja S."/>
            <person name="Hansen M."/>
            <person name="Howarth C."/>
            <person name="Imamovic A."/>
            <person name="Ireland A."/>
            <person name="Larimer J."/>
            <person name="McCowan C."/>
            <person name="Murphy C."/>
            <person name="Pearson M."/>
            <person name="Poon T.W."/>
            <person name="Priest M."/>
            <person name="Roberts A."/>
            <person name="Saif S."/>
            <person name="Shea T."/>
            <person name="Sisk P."/>
            <person name="Sykes S."/>
            <person name="Wortman J."/>
            <person name="Nusbaum C."/>
            <person name="Birren B."/>
        </authorList>
    </citation>
    <scope>NUCLEOTIDE SEQUENCE [LARGE SCALE GENOMIC DNA]</scope>
    <source>
        <strain evidence="2 3">CBS 110553</strain>
    </source>
</reference>
<dbReference type="PANTHER" id="PTHR39596">
    <property type="match status" value="1"/>
</dbReference>
<dbReference type="RefSeq" id="XP_007739888.1">
    <property type="nucleotide sequence ID" value="XM_007741698.1"/>
</dbReference>
<name>W9XHZ3_9EURO</name>
<protein>
    <recommendedName>
        <fullName evidence="1">Heterokaryon incompatibility domain-containing protein</fullName>
    </recommendedName>
</protein>
<dbReference type="PANTHER" id="PTHR39596:SF2">
    <property type="entry name" value="HET DOMAIN PROTEIN (AFU_ORTHOLOGUE AFUA_1G17550)-RELATED"/>
    <property type="match status" value="1"/>
</dbReference>
<evidence type="ECO:0000313" key="2">
    <source>
        <dbReference type="EMBL" id="EXJ76571.1"/>
    </source>
</evidence>
<accession>W9XHZ3</accession>
<dbReference type="GeneID" id="19185815"/>
<evidence type="ECO:0000259" key="1">
    <source>
        <dbReference type="Pfam" id="PF06985"/>
    </source>
</evidence>
<dbReference type="OrthoDB" id="2426273at2759"/>